<accession>A0A9P8JUQ6</accession>
<reference evidence="2" key="1">
    <citation type="journal article" date="2021" name="J Fungi (Basel)">
        <title>Virulence traits and population genomics of the black yeast Aureobasidium melanogenum.</title>
        <authorList>
            <person name="Cernosa A."/>
            <person name="Sun X."/>
            <person name="Gostincar C."/>
            <person name="Fang C."/>
            <person name="Gunde-Cimerman N."/>
            <person name="Song Z."/>
        </authorList>
    </citation>
    <scope>NUCLEOTIDE SEQUENCE</scope>
    <source>
        <strain evidence="2">EXF-9298</strain>
    </source>
</reference>
<dbReference type="Proteomes" id="UP000729357">
    <property type="component" value="Unassembled WGS sequence"/>
</dbReference>
<protein>
    <submittedName>
        <fullName evidence="2">Uncharacterized protein</fullName>
    </submittedName>
</protein>
<comment type="caution">
    <text evidence="2">The sequence shown here is derived from an EMBL/GenBank/DDBJ whole genome shotgun (WGS) entry which is preliminary data.</text>
</comment>
<evidence type="ECO:0000313" key="2">
    <source>
        <dbReference type="EMBL" id="KAG9982880.1"/>
    </source>
</evidence>
<sequence length="353" mass="38184">MSFLSGFYSRLSGTFSRPTETEGDHVAGENVAQSDSVNSNDASSRTLSPEDDQGDVNTPEKAPVSSRLRIPPTPSFALPATPFAGQASPVVNQAAADQLMREAGASAPTPALKATPFFGVFAPPQTPAARNLSPVRNQAAEEQLRREMLGQVPETPATVQTNLRATPMTQYKTPAVSHTTPTEPLTELSVAPDALQTPSLMPSKRQHQNQSPIQEESEIVVEDIAHESQLSPAAAVEQSEAEGEDSEASAASSPHAAVEMDLSEAEENDTSTTSIESSDSEKRRVTAIATSKSRRNQRRPNQRITSKSYEDRRSRVQKTTRPGMGRSVSGREELLNRARKRFYDGRAGNNKLF</sequence>
<feature type="non-terminal residue" evidence="2">
    <location>
        <position position="353"/>
    </location>
</feature>
<feature type="region of interest" description="Disordered" evidence="1">
    <location>
        <begin position="1"/>
        <end position="83"/>
    </location>
</feature>
<evidence type="ECO:0000313" key="3">
    <source>
        <dbReference type="Proteomes" id="UP000729357"/>
    </source>
</evidence>
<organism evidence="2 3">
    <name type="scientific">Aureobasidium melanogenum</name>
    <name type="common">Aureobasidium pullulans var. melanogenum</name>
    <dbReference type="NCBI Taxonomy" id="46634"/>
    <lineage>
        <taxon>Eukaryota</taxon>
        <taxon>Fungi</taxon>
        <taxon>Dikarya</taxon>
        <taxon>Ascomycota</taxon>
        <taxon>Pezizomycotina</taxon>
        <taxon>Dothideomycetes</taxon>
        <taxon>Dothideomycetidae</taxon>
        <taxon>Dothideales</taxon>
        <taxon>Saccotheciaceae</taxon>
        <taxon>Aureobasidium</taxon>
    </lineage>
</organism>
<feature type="compositionally biased region" description="Basic residues" evidence="1">
    <location>
        <begin position="292"/>
        <end position="301"/>
    </location>
</feature>
<gene>
    <name evidence="2" type="ORF">KCU98_g6472</name>
</gene>
<name>A0A9P8JUQ6_AURME</name>
<dbReference type="AlphaFoldDB" id="A0A9P8JUQ6"/>
<feature type="compositionally biased region" description="Polar residues" evidence="1">
    <location>
        <begin position="31"/>
        <end position="47"/>
    </location>
</feature>
<feature type="region of interest" description="Disordered" evidence="1">
    <location>
        <begin position="228"/>
        <end position="333"/>
    </location>
</feature>
<evidence type="ECO:0000256" key="1">
    <source>
        <dbReference type="SAM" id="MobiDB-lite"/>
    </source>
</evidence>
<proteinExistence type="predicted"/>
<keyword evidence="3" id="KW-1185">Reference proteome</keyword>
<reference evidence="2" key="2">
    <citation type="submission" date="2021-08" db="EMBL/GenBank/DDBJ databases">
        <authorList>
            <person name="Gostincar C."/>
            <person name="Sun X."/>
            <person name="Song Z."/>
            <person name="Gunde-Cimerman N."/>
        </authorList>
    </citation>
    <scope>NUCLEOTIDE SEQUENCE</scope>
    <source>
        <strain evidence="2">EXF-9298</strain>
    </source>
</reference>
<dbReference type="EMBL" id="JAHFXS010000661">
    <property type="protein sequence ID" value="KAG9982880.1"/>
    <property type="molecule type" value="Genomic_DNA"/>
</dbReference>
<feature type="compositionally biased region" description="Low complexity" evidence="1">
    <location>
        <begin position="248"/>
        <end position="259"/>
    </location>
</feature>